<reference evidence="1" key="1">
    <citation type="submission" date="2019-08" db="EMBL/GenBank/DDBJ databases">
        <authorList>
            <person name="Liu F."/>
        </authorList>
    </citation>
    <scope>NUCLEOTIDE SEQUENCE [LARGE SCALE GENOMIC DNA]</scope>
    <source>
        <strain evidence="1">PA1801</strain>
        <tissue evidence="1">Leaf</tissue>
    </source>
</reference>
<organism evidence="1 2">
    <name type="scientific">Gossypium australe</name>
    <dbReference type="NCBI Taxonomy" id="47621"/>
    <lineage>
        <taxon>Eukaryota</taxon>
        <taxon>Viridiplantae</taxon>
        <taxon>Streptophyta</taxon>
        <taxon>Embryophyta</taxon>
        <taxon>Tracheophyta</taxon>
        <taxon>Spermatophyta</taxon>
        <taxon>Magnoliopsida</taxon>
        <taxon>eudicotyledons</taxon>
        <taxon>Gunneridae</taxon>
        <taxon>Pentapetalae</taxon>
        <taxon>rosids</taxon>
        <taxon>malvids</taxon>
        <taxon>Malvales</taxon>
        <taxon>Malvaceae</taxon>
        <taxon>Malvoideae</taxon>
        <taxon>Gossypium</taxon>
    </lineage>
</organism>
<protein>
    <submittedName>
        <fullName evidence="1">Uncharacterized protein</fullName>
    </submittedName>
</protein>
<sequence length="82" mass="9327">MLGAKHRRFIQLVLGTQLISSIYLTSAGRKTSSDYPTSAGHTYRRFIRLALGVRYLYFLPSTQHPTIILNSMLVRIDGQVRC</sequence>
<dbReference type="EMBL" id="SMMG02000006">
    <property type="protein sequence ID" value="KAA3469248.1"/>
    <property type="molecule type" value="Genomic_DNA"/>
</dbReference>
<gene>
    <name evidence="1" type="ORF">EPI10_015056</name>
</gene>
<dbReference type="Proteomes" id="UP000325315">
    <property type="component" value="Unassembled WGS sequence"/>
</dbReference>
<accession>A0A5B6VJM1</accession>
<evidence type="ECO:0000313" key="1">
    <source>
        <dbReference type="EMBL" id="KAA3469248.1"/>
    </source>
</evidence>
<proteinExistence type="predicted"/>
<dbReference type="AlphaFoldDB" id="A0A5B6VJM1"/>
<comment type="caution">
    <text evidence="1">The sequence shown here is derived from an EMBL/GenBank/DDBJ whole genome shotgun (WGS) entry which is preliminary data.</text>
</comment>
<evidence type="ECO:0000313" key="2">
    <source>
        <dbReference type="Proteomes" id="UP000325315"/>
    </source>
</evidence>
<dbReference type="OrthoDB" id="10579785at2759"/>
<name>A0A5B6VJM1_9ROSI</name>
<keyword evidence="2" id="KW-1185">Reference proteome</keyword>